<accession>A0A397V2N8</accession>
<dbReference type="OrthoDB" id="2306061at2759"/>
<dbReference type="Proteomes" id="UP000266673">
    <property type="component" value="Unassembled WGS sequence"/>
</dbReference>
<reference evidence="1 2" key="1">
    <citation type="submission" date="2018-06" db="EMBL/GenBank/DDBJ databases">
        <title>Comparative genomics reveals the genomic features of Rhizophagus irregularis, R. cerebriforme, R. diaphanum and Gigaspora rosea, and their symbiotic lifestyle signature.</title>
        <authorList>
            <person name="Morin E."/>
            <person name="San Clemente H."/>
            <person name="Chen E.C.H."/>
            <person name="De La Providencia I."/>
            <person name="Hainaut M."/>
            <person name="Kuo A."/>
            <person name="Kohler A."/>
            <person name="Murat C."/>
            <person name="Tang N."/>
            <person name="Roy S."/>
            <person name="Loubradou J."/>
            <person name="Henrissat B."/>
            <person name="Grigoriev I.V."/>
            <person name="Corradi N."/>
            <person name="Roux C."/>
            <person name="Martin F.M."/>
        </authorList>
    </citation>
    <scope>NUCLEOTIDE SEQUENCE [LARGE SCALE GENOMIC DNA]</scope>
    <source>
        <strain evidence="1 2">DAOM 194757</strain>
    </source>
</reference>
<sequence>MPKYKVSIVFWGEITRNLHYEPYAKAWWFACPNDNNATYIPLYSLCLRMKTITIINGRDFMITVIQDNLEPGFLCQSEDLRSKPYKSSSEAITSIYQLAFFTKTKLNGLLVIGFDNIEICNSLILDLYFQPFSFRISNLNLSIFEIGISDNPDWNFASKGYKRNTLFGLENEQTKSAIEKEQTSHCTVEDWQKNNIIELIAKFEEIYPPNYIVKDRKLWAWKALL</sequence>
<keyword evidence="2" id="KW-1185">Reference proteome</keyword>
<name>A0A397V2N8_9GLOM</name>
<protein>
    <submittedName>
        <fullName evidence="1">Uncharacterized protein</fullName>
    </submittedName>
</protein>
<evidence type="ECO:0000313" key="2">
    <source>
        <dbReference type="Proteomes" id="UP000266673"/>
    </source>
</evidence>
<dbReference type="AlphaFoldDB" id="A0A397V2N8"/>
<gene>
    <name evidence="1" type="ORF">C2G38_2189294</name>
</gene>
<comment type="caution">
    <text evidence="1">The sequence shown here is derived from an EMBL/GenBank/DDBJ whole genome shotgun (WGS) entry which is preliminary data.</text>
</comment>
<dbReference type="EMBL" id="QKWP01000658">
    <property type="protein sequence ID" value="RIB16675.1"/>
    <property type="molecule type" value="Genomic_DNA"/>
</dbReference>
<proteinExistence type="predicted"/>
<organism evidence="1 2">
    <name type="scientific">Gigaspora rosea</name>
    <dbReference type="NCBI Taxonomy" id="44941"/>
    <lineage>
        <taxon>Eukaryota</taxon>
        <taxon>Fungi</taxon>
        <taxon>Fungi incertae sedis</taxon>
        <taxon>Mucoromycota</taxon>
        <taxon>Glomeromycotina</taxon>
        <taxon>Glomeromycetes</taxon>
        <taxon>Diversisporales</taxon>
        <taxon>Gigasporaceae</taxon>
        <taxon>Gigaspora</taxon>
    </lineage>
</organism>
<evidence type="ECO:0000313" key="1">
    <source>
        <dbReference type="EMBL" id="RIB16675.1"/>
    </source>
</evidence>